<keyword evidence="4" id="KW-0472">Membrane</keyword>
<keyword evidence="5" id="KW-0564">Palmitate</keyword>
<dbReference type="PROSITE" id="PS51257">
    <property type="entry name" value="PROKAR_LIPOPROTEIN"/>
    <property type="match status" value="1"/>
</dbReference>
<dbReference type="GO" id="GO:0016020">
    <property type="term" value="C:membrane"/>
    <property type="evidence" value="ECO:0007669"/>
    <property type="project" value="InterPro"/>
</dbReference>
<reference evidence="7 8" key="1">
    <citation type="journal article" date="2013" name="BMC Genomics">
        <title>Genomes of "Spiribacter", a streamlined, successful halophilic bacterium.</title>
        <authorList>
            <person name="Lopez-Perez M."/>
            <person name="Ghai R."/>
            <person name="Leon M.J."/>
            <person name="Rodriguez-Olmos A."/>
            <person name="Copa-Patino J.L."/>
            <person name="Soliveri J."/>
            <person name="Sanchez-Porro C."/>
            <person name="Ventosa A."/>
            <person name="Rodriguez-Valera F."/>
        </authorList>
    </citation>
    <scope>NUCLEOTIDE SEQUENCE [LARGE SCALE GENOMIC DNA]</scope>
    <source>
        <strain evidence="7 8">UAH-SP71</strain>
    </source>
</reference>
<keyword evidence="6" id="KW-0449">Lipoprotein</keyword>
<dbReference type="Proteomes" id="UP000017640">
    <property type="component" value="Chromosome"/>
</dbReference>
<evidence type="ECO:0000313" key="7">
    <source>
        <dbReference type="EMBL" id="AGY91600.1"/>
    </source>
</evidence>
<dbReference type="GO" id="GO:0009636">
    <property type="term" value="P:response to toxic substance"/>
    <property type="evidence" value="ECO:0007669"/>
    <property type="project" value="InterPro"/>
</dbReference>
<evidence type="ECO:0000256" key="4">
    <source>
        <dbReference type="ARBA" id="ARBA00023136"/>
    </source>
</evidence>
<dbReference type="STRING" id="1335757.SPICUR_03015"/>
<comment type="similarity">
    <text evidence="1">Belongs to the EcnA/EcnB lipoprotein family.</text>
</comment>
<sequence length="50" mass="5279">MLKTPLQRLTGLFCITLLIILTTGCNTLEGAGRDIQKAGEALESSADGDE</sequence>
<dbReference type="InterPro" id="IPR012556">
    <property type="entry name" value="Entericidin"/>
</dbReference>
<evidence type="ECO:0000256" key="3">
    <source>
        <dbReference type="ARBA" id="ARBA00022729"/>
    </source>
</evidence>
<accession>U5T2I4</accession>
<evidence type="ECO:0000256" key="2">
    <source>
        <dbReference type="ARBA" id="ARBA00022475"/>
    </source>
</evidence>
<evidence type="ECO:0000313" key="8">
    <source>
        <dbReference type="Proteomes" id="UP000017640"/>
    </source>
</evidence>
<keyword evidence="2" id="KW-1003">Cell membrane</keyword>
<organism evidence="7 8">
    <name type="scientific">Spiribacter curvatus</name>
    <dbReference type="NCBI Taxonomy" id="1335757"/>
    <lineage>
        <taxon>Bacteria</taxon>
        <taxon>Pseudomonadati</taxon>
        <taxon>Pseudomonadota</taxon>
        <taxon>Gammaproteobacteria</taxon>
        <taxon>Chromatiales</taxon>
        <taxon>Ectothiorhodospiraceae</taxon>
        <taxon>Spiribacter</taxon>
    </lineage>
</organism>
<name>U5T2I4_9GAMM</name>
<evidence type="ECO:0008006" key="9">
    <source>
        <dbReference type="Google" id="ProtNLM"/>
    </source>
</evidence>
<dbReference type="AlphaFoldDB" id="U5T2I4"/>
<protein>
    <recommendedName>
        <fullName evidence="9">Entericidin</fullName>
    </recommendedName>
</protein>
<evidence type="ECO:0000256" key="6">
    <source>
        <dbReference type="ARBA" id="ARBA00023288"/>
    </source>
</evidence>
<dbReference type="EMBL" id="CP005990">
    <property type="protein sequence ID" value="AGY91600.1"/>
    <property type="molecule type" value="Genomic_DNA"/>
</dbReference>
<proteinExistence type="inferred from homology"/>
<evidence type="ECO:0000256" key="1">
    <source>
        <dbReference type="ARBA" id="ARBA00010296"/>
    </source>
</evidence>
<dbReference type="Pfam" id="PF08085">
    <property type="entry name" value="Entericidin"/>
    <property type="match status" value="1"/>
</dbReference>
<dbReference type="HOGENOM" id="CLU_193827_5_1_6"/>
<evidence type="ECO:0000256" key="5">
    <source>
        <dbReference type="ARBA" id="ARBA00023139"/>
    </source>
</evidence>
<keyword evidence="3" id="KW-0732">Signal</keyword>
<dbReference type="RefSeq" id="WP_023365907.1">
    <property type="nucleotide sequence ID" value="NC_022664.1"/>
</dbReference>
<keyword evidence="8" id="KW-1185">Reference proteome</keyword>
<gene>
    <name evidence="7" type="ORF">SPICUR_03015</name>
</gene>
<dbReference type="KEGG" id="spiu:SPICUR_03015"/>
<dbReference type="eggNOG" id="COG5510">
    <property type="taxonomic scope" value="Bacteria"/>
</dbReference>